<dbReference type="Gene3D" id="3.30.160.150">
    <property type="entry name" value="Lipoprotein like domain"/>
    <property type="match status" value="1"/>
</dbReference>
<dbReference type="InterPro" id="IPR007485">
    <property type="entry name" value="LPS_assembly_LptE"/>
</dbReference>
<dbReference type="EMBL" id="DSTK01000012">
    <property type="protein sequence ID" value="HFK96367.1"/>
    <property type="molecule type" value="Genomic_DNA"/>
</dbReference>
<organism evidence="1">
    <name type="scientific">Desulfacinum infernum</name>
    <dbReference type="NCBI Taxonomy" id="35837"/>
    <lineage>
        <taxon>Bacteria</taxon>
        <taxon>Pseudomonadati</taxon>
        <taxon>Thermodesulfobacteriota</taxon>
        <taxon>Syntrophobacteria</taxon>
        <taxon>Syntrophobacterales</taxon>
        <taxon>Syntrophobacteraceae</taxon>
        <taxon>Desulfacinum</taxon>
    </lineage>
</organism>
<gene>
    <name evidence="1" type="ORF">ENS06_03455</name>
</gene>
<reference evidence="1" key="1">
    <citation type="journal article" date="2020" name="mSystems">
        <title>Genome- and Community-Level Interaction Insights into Carbon Utilization and Element Cycling Functions of Hydrothermarchaeota in Hydrothermal Sediment.</title>
        <authorList>
            <person name="Zhou Z."/>
            <person name="Liu Y."/>
            <person name="Xu W."/>
            <person name="Pan J."/>
            <person name="Luo Z.H."/>
            <person name="Li M."/>
        </authorList>
    </citation>
    <scope>NUCLEOTIDE SEQUENCE [LARGE SCALE GENOMIC DNA]</scope>
    <source>
        <strain evidence="1">SpSt-456</strain>
    </source>
</reference>
<dbReference type="GO" id="GO:0043165">
    <property type="term" value="P:Gram-negative-bacterium-type cell outer membrane assembly"/>
    <property type="evidence" value="ECO:0007669"/>
    <property type="project" value="InterPro"/>
</dbReference>
<proteinExistence type="predicted"/>
<protein>
    <recommendedName>
        <fullName evidence="2">Lipopolysaccharide-assembly</fullName>
    </recommendedName>
</protein>
<name>A0A832E9M4_9BACT</name>
<evidence type="ECO:0008006" key="2">
    <source>
        <dbReference type="Google" id="ProtNLM"/>
    </source>
</evidence>
<dbReference type="AlphaFoldDB" id="A0A832E9M4"/>
<dbReference type="Pfam" id="PF04390">
    <property type="entry name" value="LptE"/>
    <property type="match status" value="1"/>
</dbReference>
<dbReference type="GO" id="GO:0019867">
    <property type="term" value="C:outer membrane"/>
    <property type="evidence" value="ECO:0007669"/>
    <property type="project" value="InterPro"/>
</dbReference>
<accession>A0A832E9M4</accession>
<sequence length="172" mass="19472">MGRSRWGILAVSLLVCAVSCGYRFAGDGENLDPRLRTVAVPVFENLTAEPGIEAIFTGALRQEFLMKSRLRVVPESQADAVFIGRIQRLSTTDVAHRKAQDTVLTRLTVTLDVRCIERESGTILWQDRALTYFEDYLQNPESAVAFQNRQDALKRAARETAARIFDRFMSRF</sequence>
<comment type="caution">
    <text evidence="1">The sequence shown here is derived from an EMBL/GenBank/DDBJ whole genome shotgun (WGS) entry which is preliminary data.</text>
</comment>
<evidence type="ECO:0000313" key="1">
    <source>
        <dbReference type="EMBL" id="HFK96367.1"/>
    </source>
</evidence>